<dbReference type="GeneID" id="62155601"/>
<dbReference type="RefSeq" id="XP_038726599.1">
    <property type="nucleotide sequence ID" value="XM_038882528.1"/>
</dbReference>
<dbReference type="EMBL" id="RCSW01000046">
    <property type="protein sequence ID" value="KAF7917486.1"/>
    <property type="molecule type" value="Genomic_DNA"/>
</dbReference>
<reference evidence="2 3" key="1">
    <citation type="journal article" date="2020" name="Genome Biol. Evol.">
        <title>Comparative genomics of Sclerotiniaceae.</title>
        <authorList>
            <person name="Valero Jimenez C.A."/>
            <person name="Steentjes M."/>
            <person name="Scholten O.E."/>
            <person name="Van Kan J.A.L."/>
        </authorList>
    </citation>
    <scope>NUCLEOTIDE SEQUENCE [LARGE SCALE GENOMIC DNA]</scope>
    <source>
        <strain evidence="2 3">MUCL 94</strain>
    </source>
</reference>
<protein>
    <submittedName>
        <fullName evidence="2">Uncharacterized protein</fullName>
    </submittedName>
</protein>
<comment type="caution">
    <text evidence="2">The sequence shown here is derived from an EMBL/GenBank/DDBJ whole genome shotgun (WGS) entry which is preliminary data.</text>
</comment>
<evidence type="ECO:0000256" key="1">
    <source>
        <dbReference type="SAM" id="MobiDB-lite"/>
    </source>
</evidence>
<name>A0A9P5HVL6_9HELO</name>
<dbReference type="Proteomes" id="UP000710849">
    <property type="component" value="Unassembled WGS sequence"/>
</dbReference>
<gene>
    <name evidence="2" type="ORF">EAE97_012014</name>
</gene>
<keyword evidence="3" id="KW-1185">Reference proteome</keyword>
<dbReference type="AlphaFoldDB" id="A0A9P5HVL6"/>
<organism evidence="2 3">
    <name type="scientific">Botrytis byssoidea</name>
    <dbReference type="NCBI Taxonomy" id="139641"/>
    <lineage>
        <taxon>Eukaryota</taxon>
        <taxon>Fungi</taxon>
        <taxon>Dikarya</taxon>
        <taxon>Ascomycota</taxon>
        <taxon>Pezizomycotina</taxon>
        <taxon>Leotiomycetes</taxon>
        <taxon>Helotiales</taxon>
        <taxon>Sclerotiniaceae</taxon>
        <taxon>Botrytis</taxon>
    </lineage>
</organism>
<feature type="region of interest" description="Disordered" evidence="1">
    <location>
        <begin position="1"/>
        <end position="56"/>
    </location>
</feature>
<sequence length="366" mass="41992">MSHPEESLTSQSSTPKILMSPSFHSSPQILLSKDARIKPCSSPKSLPQANPKTESPCRSIIQTTHSSPATPGLDVWVSGISHRKTLQMLGYPSSNSHMFSLTPTPPSLPSTTSPTSTIQKSHAVTRSQIPASSVLNYLLETSPKKMHITINGCKRTSQVEDKSEDYAILQYIAHYSEPRYWVFDIEDLHCAVCCKQMRDQRRRDYEKSRRWSERVKGAWRHQHCVNSWCHGTCTHERRSHHVLARLGRVTTRKIKYVQLTTSSERMDPDILASAITVLKPFVSKLSGLEILLVSSSDVVGRARDMRNGSRQEARRFICCFMELEEWLVEGARLEIKGVGIFRELEDMWWDVRRKWWRMEGRVRDEK</sequence>
<evidence type="ECO:0000313" key="2">
    <source>
        <dbReference type="EMBL" id="KAF7917486.1"/>
    </source>
</evidence>
<accession>A0A9P5HVL6</accession>
<proteinExistence type="predicted"/>
<evidence type="ECO:0000313" key="3">
    <source>
        <dbReference type="Proteomes" id="UP000710849"/>
    </source>
</evidence>
<feature type="compositionally biased region" description="Polar residues" evidence="1">
    <location>
        <begin position="42"/>
        <end position="53"/>
    </location>
</feature>